<sequence>MTELNDTLKPLHELTQIRFELIGHVGVVRMDNPPVNPMSRMLSDELTYALDYISEIDEVRAVVLTGEGKVFCAGADLKGRADVIKGPGDLPAHSRRTREAFHAIRECAKPVVAAINGAALGAGLGMAASADVIITSEKGSIGLPEIDVGLLGGCRHAQRLFPHSYLRMMALTGYRVTGEEMYRLGVAVKVTRPEELMQEAIALATTMASKSPLSIRLSKQTMNAIEDMSLRDGYRYEQDMTAAIARTEDAKEAQRAFLEKRAPNFVGR</sequence>
<dbReference type="SUPFAM" id="SSF52096">
    <property type="entry name" value="ClpP/crotonase"/>
    <property type="match status" value="1"/>
</dbReference>
<dbReference type="Pfam" id="PF00378">
    <property type="entry name" value="ECH_1"/>
    <property type="match status" value="1"/>
</dbReference>
<dbReference type="EC" id="4.2.1.17" evidence="3"/>
<dbReference type="Gene3D" id="1.10.12.10">
    <property type="entry name" value="Lyase 2-enoyl-coa Hydratase, Chain A, domain 2"/>
    <property type="match status" value="1"/>
</dbReference>
<dbReference type="GO" id="GO:0004300">
    <property type="term" value="F:enoyl-CoA hydratase activity"/>
    <property type="evidence" value="ECO:0007669"/>
    <property type="project" value="UniProtKB-EC"/>
</dbReference>
<keyword evidence="2 3" id="KW-0456">Lyase</keyword>
<accession>A0A2R4XGD8</accession>
<dbReference type="EMBL" id="CP028901">
    <property type="protein sequence ID" value="AWB32834.1"/>
    <property type="molecule type" value="Genomic_DNA"/>
</dbReference>
<dbReference type="InterPro" id="IPR029045">
    <property type="entry name" value="ClpP/crotonase-like_dom_sf"/>
</dbReference>
<dbReference type="KEGG" id="boz:DBV39_02860"/>
<dbReference type="InterPro" id="IPR014748">
    <property type="entry name" value="Enoyl-CoA_hydra_C"/>
</dbReference>
<proteinExistence type="inferred from homology"/>
<evidence type="ECO:0000313" key="4">
    <source>
        <dbReference type="Proteomes" id="UP000244571"/>
    </source>
</evidence>
<keyword evidence="4" id="KW-1185">Reference proteome</keyword>
<gene>
    <name evidence="3" type="ORF">DBV39_02860</name>
</gene>
<protein>
    <submittedName>
        <fullName evidence="3">Enoyl-CoA hydratase</fullName>
        <ecNumber evidence="3">4.2.1.17</ecNumber>
    </submittedName>
</protein>
<dbReference type="RefSeq" id="WP_108620275.1">
    <property type="nucleotide sequence ID" value="NZ_CP028901.1"/>
</dbReference>
<dbReference type="AlphaFoldDB" id="A0A2R4XGD8"/>
<dbReference type="PANTHER" id="PTHR11941">
    <property type="entry name" value="ENOYL-COA HYDRATASE-RELATED"/>
    <property type="match status" value="1"/>
</dbReference>
<dbReference type="Gene3D" id="3.90.226.10">
    <property type="entry name" value="2-enoyl-CoA Hydratase, Chain A, domain 1"/>
    <property type="match status" value="1"/>
</dbReference>
<evidence type="ECO:0000256" key="2">
    <source>
        <dbReference type="ARBA" id="ARBA00023239"/>
    </source>
</evidence>
<name>A0A2R4XGD8_9BURK</name>
<dbReference type="OrthoDB" id="9807606at2"/>
<evidence type="ECO:0000256" key="1">
    <source>
        <dbReference type="ARBA" id="ARBA00005254"/>
    </source>
</evidence>
<evidence type="ECO:0000313" key="3">
    <source>
        <dbReference type="EMBL" id="AWB32834.1"/>
    </source>
</evidence>
<reference evidence="3 4" key="1">
    <citation type="submission" date="2018-04" db="EMBL/GenBank/DDBJ databases">
        <title>Bordetella sp. HZ20 isolated from seawater.</title>
        <authorList>
            <person name="Sun C."/>
        </authorList>
    </citation>
    <scope>NUCLEOTIDE SEQUENCE [LARGE SCALE GENOMIC DNA]</scope>
    <source>
        <strain evidence="3 4">HZ20</strain>
    </source>
</reference>
<dbReference type="PANTHER" id="PTHR11941:SF54">
    <property type="entry name" value="ENOYL-COA HYDRATASE, MITOCHONDRIAL"/>
    <property type="match status" value="1"/>
</dbReference>
<dbReference type="CDD" id="cd06558">
    <property type="entry name" value="crotonase-like"/>
    <property type="match status" value="1"/>
</dbReference>
<dbReference type="NCBIfam" id="NF005073">
    <property type="entry name" value="PRK06495.1"/>
    <property type="match status" value="1"/>
</dbReference>
<dbReference type="Proteomes" id="UP000244571">
    <property type="component" value="Chromosome"/>
</dbReference>
<dbReference type="GO" id="GO:0006635">
    <property type="term" value="P:fatty acid beta-oxidation"/>
    <property type="evidence" value="ECO:0007669"/>
    <property type="project" value="TreeGrafter"/>
</dbReference>
<dbReference type="InterPro" id="IPR001753">
    <property type="entry name" value="Enoyl-CoA_hydra/iso"/>
</dbReference>
<organism evidence="3 4">
    <name type="scientific">Orrella marina</name>
    <dbReference type="NCBI Taxonomy" id="2163011"/>
    <lineage>
        <taxon>Bacteria</taxon>
        <taxon>Pseudomonadati</taxon>
        <taxon>Pseudomonadota</taxon>
        <taxon>Betaproteobacteria</taxon>
        <taxon>Burkholderiales</taxon>
        <taxon>Alcaligenaceae</taxon>
        <taxon>Orrella</taxon>
    </lineage>
</organism>
<comment type="similarity">
    <text evidence="1">Belongs to the enoyl-CoA hydratase/isomerase family.</text>
</comment>